<dbReference type="PANTHER" id="PTHR10381">
    <property type="entry name" value="ATP-DEPENDENT CLP PROTEASE PROTEOLYTIC SUBUNIT"/>
    <property type="match status" value="1"/>
</dbReference>
<dbReference type="GO" id="GO:0004176">
    <property type="term" value="F:ATP-dependent peptidase activity"/>
    <property type="evidence" value="ECO:0007669"/>
    <property type="project" value="InterPro"/>
</dbReference>
<dbReference type="CDD" id="cd07017">
    <property type="entry name" value="S14_ClpP_2"/>
    <property type="match status" value="1"/>
</dbReference>
<evidence type="ECO:0000256" key="1">
    <source>
        <dbReference type="ARBA" id="ARBA00007039"/>
    </source>
</evidence>
<dbReference type="GO" id="GO:0009532">
    <property type="term" value="C:plastid stroma"/>
    <property type="evidence" value="ECO:0007669"/>
    <property type="project" value="UniProtKB-ARBA"/>
</dbReference>
<proteinExistence type="inferred from homology"/>
<dbReference type="PANTHER" id="PTHR10381:SF55">
    <property type="entry name" value="ATP-DEPENDENT CLP PROTEASE PROTEOLYTIC SUBUNIT-RELATED PROTEIN 1, CHLOROPLASTIC"/>
    <property type="match status" value="1"/>
</dbReference>
<dbReference type="GO" id="GO:0006515">
    <property type="term" value="P:protein quality control for misfolded or incompletely synthesized proteins"/>
    <property type="evidence" value="ECO:0007669"/>
    <property type="project" value="TreeGrafter"/>
</dbReference>
<keyword evidence="3" id="KW-0645">Protease</keyword>
<dbReference type="GO" id="GO:0004252">
    <property type="term" value="F:serine-type endopeptidase activity"/>
    <property type="evidence" value="ECO:0007669"/>
    <property type="project" value="InterPro"/>
</dbReference>
<keyword evidence="3" id="KW-0378">Hydrolase</keyword>
<dbReference type="GO" id="GO:0009368">
    <property type="term" value="C:endopeptidase Clp complex"/>
    <property type="evidence" value="ECO:0007669"/>
    <property type="project" value="TreeGrafter"/>
</dbReference>
<dbReference type="EMBL" id="ASHM01000360">
    <property type="protein sequence ID" value="PNY04534.1"/>
    <property type="molecule type" value="Genomic_DNA"/>
</dbReference>
<dbReference type="InterPro" id="IPR023562">
    <property type="entry name" value="ClpP/TepA"/>
</dbReference>
<protein>
    <recommendedName>
        <fullName evidence="2">ATP-dependent Clp protease proteolytic subunit</fullName>
    </recommendedName>
</protein>
<dbReference type="Gene3D" id="3.90.226.10">
    <property type="entry name" value="2-enoyl-CoA Hydratase, Chain A, domain 1"/>
    <property type="match status" value="1"/>
</dbReference>
<reference evidence="3 4" key="2">
    <citation type="journal article" date="2017" name="Front. Plant Sci.">
        <title>Gene Classification and Mining of Molecular Markers Useful in Red Clover (Trifolium pratense) Breeding.</title>
        <authorList>
            <person name="Istvanek J."/>
            <person name="Dluhosova J."/>
            <person name="Dluhos P."/>
            <person name="Patkova L."/>
            <person name="Nedelnik J."/>
            <person name="Repkova J."/>
        </authorList>
    </citation>
    <scope>NUCLEOTIDE SEQUENCE [LARGE SCALE GENOMIC DNA]</scope>
    <source>
        <strain evidence="4">cv. Tatra</strain>
        <tissue evidence="3">Young leaves</tissue>
    </source>
</reference>
<dbReference type="Proteomes" id="UP000236291">
    <property type="component" value="Unassembled WGS sequence"/>
</dbReference>
<dbReference type="GO" id="GO:0051117">
    <property type="term" value="F:ATPase binding"/>
    <property type="evidence" value="ECO:0007669"/>
    <property type="project" value="TreeGrafter"/>
</dbReference>
<comment type="caution">
    <text evidence="3">The sequence shown here is derived from an EMBL/GenBank/DDBJ whole genome shotgun (WGS) entry which is preliminary data.</text>
</comment>
<comment type="similarity">
    <text evidence="1 2">Belongs to the peptidase S14 family.</text>
</comment>
<evidence type="ECO:0000313" key="4">
    <source>
        <dbReference type="Proteomes" id="UP000236291"/>
    </source>
</evidence>
<reference evidence="3 4" key="1">
    <citation type="journal article" date="2014" name="Am. J. Bot.">
        <title>Genome assembly and annotation for red clover (Trifolium pratense; Fabaceae).</title>
        <authorList>
            <person name="Istvanek J."/>
            <person name="Jaros M."/>
            <person name="Krenek A."/>
            <person name="Repkova J."/>
        </authorList>
    </citation>
    <scope>NUCLEOTIDE SEQUENCE [LARGE SCALE GENOMIC DNA]</scope>
    <source>
        <strain evidence="4">cv. Tatra</strain>
        <tissue evidence="3">Young leaves</tissue>
    </source>
</reference>
<dbReference type="InterPro" id="IPR029045">
    <property type="entry name" value="ClpP/crotonase-like_dom_sf"/>
</dbReference>
<name>A0A2K3NNB4_TRIPR</name>
<gene>
    <name evidence="3" type="ORF">L195_g000958</name>
</gene>
<dbReference type="Pfam" id="PF00574">
    <property type="entry name" value="CLP_protease"/>
    <property type="match status" value="1"/>
</dbReference>
<dbReference type="AlphaFoldDB" id="A0A2K3NNB4"/>
<sequence length="370" mass="41202">MSSSLSPPSLSSPFIHGSSTYRHGTKLFLLPHSTSTRKPRCFRSFSSKCSLDNVPKQFREENLKDGMMDNYKNAPKFLYGLTPSQMNMFINPENPMNKMSERVTKESISSASSYLANSSISSMDKRGSSKYSMGASMLYRGGRRGGRARRAPPDLPSVLLDARICFLGMAMKPEVTELIVAQLMWLDYDDPSKPIYLYINSPGTQDEKRNIVGAETNAYAIADMMFRVKADIYTINLAMAYGQAAMLLSLGKKGKRAILPNASTKVYLPKCDKSFGSVGDMWIKAKELETSSKHYIDLLSYGMGKPRKEVAKEIQKSRFFLAQEAVDFGIADKVMDFGENAFEKRDYNAMRAERALQRGGGNLQASPAGF</sequence>
<dbReference type="InterPro" id="IPR001907">
    <property type="entry name" value="ClpP"/>
</dbReference>
<evidence type="ECO:0000256" key="2">
    <source>
        <dbReference type="RuleBase" id="RU003567"/>
    </source>
</evidence>
<organism evidence="3 4">
    <name type="scientific">Trifolium pratense</name>
    <name type="common">Red clover</name>
    <dbReference type="NCBI Taxonomy" id="57577"/>
    <lineage>
        <taxon>Eukaryota</taxon>
        <taxon>Viridiplantae</taxon>
        <taxon>Streptophyta</taxon>
        <taxon>Embryophyta</taxon>
        <taxon>Tracheophyta</taxon>
        <taxon>Spermatophyta</taxon>
        <taxon>Magnoliopsida</taxon>
        <taxon>eudicotyledons</taxon>
        <taxon>Gunneridae</taxon>
        <taxon>Pentapetalae</taxon>
        <taxon>rosids</taxon>
        <taxon>fabids</taxon>
        <taxon>Fabales</taxon>
        <taxon>Fabaceae</taxon>
        <taxon>Papilionoideae</taxon>
        <taxon>50 kb inversion clade</taxon>
        <taxon>NPAAA clade</taxon>
        <taxon>Hologalegina</taxon>
        <taxon>IRL clade</taxon>
        <taxon>Trifolieae</taxon>
        <taxon>Trifolium</taxon>
    </lineage>
</organism>
<dbReference type="STRING" id="57577.A0A2K3NNB4"/>
<accession>A0A2K3NNB4</accession>
<dbReference type="PRINTS" id="PR00127">
    <property type="entry name" value="CLPPROTEASEP"/>
</dbReference>
<evidence type="ECO:0000313" key="3">
    <source>
        <dbReference type="EMBL" id="PNY04534.1"/>
    </source>
</evidence>
<dbReference type="SUPFAM" id="SSF52096">
    <property type="entry name" value="ClpP/crotonase"/>
    <property type="match status" value="1"/>
</dbReference>